<proteinExistence type="predicted"/>
<gene>
    <name evidence="2" type="ORF">DARMORV10_C09P34990.1</name>
</gene>
<dbReference type="InterPro" id="IPR054722">
    <property type="entry name" value="PolX-like_BBD"/>
</dbReference>
<dbReference type="AlphaFoldDB" id="A0A816ITR2"/>
<protein>
    <submittedName>
        <fullName evidence="2">(rape) hypothetical protein</fullName>
    </submittedName>
</protein>
<reference evidence="2" key="1">
    <citation type="submission" date="2021-01" db="EMBL/GenBank/DDBJ databases">
        <authorList>
            <consortium name="Genoscope - CEA"/>
            <person name="William W."/>
        </authorList>
    </citation>
    <scope>NUCLEOTIDE SEQUENCE</scope>
</reference>
<dbReference type="Pfam" id="PF14223">
    <property type="entry name" value="Retrotran_gag_2"/>
    <property type="match status" value="1"/>
</dbReference>
<dbReference type="PANTHER" id="PTHR47481">
    <property type="match status" value="1"/>
</dbReference>
<dbReference type="Proteomes" id="UP001295469">
    <property type="component" value="Chromosome C09"/>
</dbReference>
<feature type="non-terminal residue" evidence="2">
    <location>
        <position position="417"/>
    </location>
</feature>
<name>A0A816ITR2_BRANA</name>
<dbReference type="EMBL" id="HG994373">
    <property type="protein sequence ID" value="CAF1744189.1"/>
    <property type="molecule type" value="Genomic_DNA"/>
</dbReference>
<sequence length="417" mass="46545">SISFFSVTSKVSSYLHGIRAMDEASETISTPSLSISQCVTLKLSSSNYLLWKTQFESFLSNQSLLGYLDGSTPRPSPTLTTRDRDAVTEESNPEFAKWVRRDQLVMSWLFGSLTEEALRSVYGLHSAQEVWFSLGKKYNRVSATRKLDLQRKLQGMTKGQKFMTEYLGEVKGVCDQLDSIGCSITEQEMIYGALSGLGKEYESICTVIEHSMDSVPQMSFEDAVFKLVVFDDKLQKFNQAPEVNPHLAFHTGRGYNTRGRGSYNYHGGYRGRSNNNSYSTRGRGFQQQFSGGSVSNATSRPTCKICGRFGHTADRCYNRFDQDYRTPDNIHTALSTMRVSHQHSQSGHEWYPDSAATTHITNNSDQLQSSEPYLGNDQVIVGNGDFLPITHVGSISLQTQQGNLPLNDVLICPGITN</sequence>
<feature type="domain" description="Retrovirus-related Pol polyprotein from transposon TNT 1-94-like beta-barrel" evidence="1">
    <location>
        <begin position="350"/>
        <end position="416"/>
    </location>
</feature>
<feature type="non-terminal residue" evidence="2">
    <location>
        <position position="1"/>
    </location>
</feature>
<dbReference type="PANTHER" id="PTHR47481:SF31">
    <property type="entry name" value="OS01G0873500 PROTEIN"/>
    <property type="match status" value="1"/>
</dbReference>
<evidence type="ECO:0000259" key="1">
    <source>
        <dbReference type="Pfam" id="PF22936"/>
    </source>
</evidence>
<accession>A0A816ITR2</accession>
<evidence type="ECO:0000313" key="2">
    <source>
        <dbReference type="EMBL" id="CAF1744189.1"/>
    </source>
</evidence>
<dbReference type="Pfam" id="PF22936">
    <property type="entry name" value="Pol_BBD"/>
    <property type="match status" value="1"/>
</dbReference>
<organism evidence="2">
    <name type="scientific">Brassica napus</name>
    <name type="common">Rape</name>
    <dbReference type="NCBI Taxonomy" id="3708"/>
    <lineage>
        <taxon>Eukaryota</taxon>
        <taxon>Viridiplantae</taxon>
        <taxon>Streptophyta</taxon>
        <taxon>Embryophyta</taxon>
        <taxon>Tracheophyta</taxon>
        <taxon>Spermatophyta</taxon>
        <taxon>Magnoliopsida</taxon>
        <taxon>eudicotyledons</taxon>
        <taxon>Gunneridae</taxon>
        <taxon>Pentapetalae</taxon>
        <taxon>rosids</taxon>
        <taxon>malvids</taxon>
        <taxon>Brassicales</taxon>
        <taxon>Brassicaceae</taxon>
        <taxon>Brassiceae</taxon>
        <taxon>Brassica</taxon>
    </lineage>
</organism>